<dbReference type="AlphaFoldDB" id="A0A344PHQ4"/>
<gene>
    <name evidence="5" type="ORF">DRW48_03635</name>
</gene>
<keyword evidence="3" id="KW-0460">Magnesium</keyword>
<evidence type="ECO:0000313" key="5">
    <source>
        <dbReference type="EMBL" id="AXC48909.1"/>
    </source>
</evidence>
<evidence type="ECO:0000256" key="3">
    <source>
        <dbReference type="ARBA" id="ARBA00022842"/>
    </source>
</evidence>
<proteinExistence type="predicted"/>
<evidence type="ECO:0000256" key="2">
    <source>
        <dbReference type="ARBA" id="ARBA00022695"/>
    </source>
</evidence>
<feature type="domain" description="MobA-like NTP transferase" evidence="4">
    <location>
        <begin position="17"/>
        <end position="137"/>
    </location>
</feature>
<dbReference type="CDD" id="cd06422">
    <property type="entry name" value="NTP_transferase_like_1"/>
    <property type="match status" value="1"/>
</dbReference>
<dbReference type="KEGG" id="pars:DRW48_03635"/>
<dbReference type="Pfam" id="PF12804">
    <property type="entry name" value="NTP_transf_3"/>
    <property type="match status" value="1"/>
</dbReference>
<organism evidence="5 6">
    <name type="scientific">Paracoccus suum</name>
    <dbReference type="NCBI Taxonomy" id="2259340"/>
    <lineage>
        <taxon>Bacteria</taxon>
        <taxon>Pseudomonadati</taxon>
        <taxon>Pseudomonadota</taxon>
        <taxon>Alphaproteobacteria</taxon>
        <taxon>Rhodobacterales</taxon>
        <taxon>Paracoccaceae</taxon>
        <taxon>Paracoccus</taxon>
    </lineage>
</organism>
<sequence>MRHDARIGVRPDALMMFAAGRGTRMAPLTDRLPKPLIPVAGRPLIDRALDLARAGGARRIVVNTHHLGEQIADHIAGAADIALSPEDELLETGGGLRRALPQLGPGPVLTLNPDAVWTGPNPVAALRAAWDDARMDALLMLVPLDCATGRQGGGDFSLDPEGRLIRGGLLVYTGAQIIRPDRLPEVPEAVFSLNRLWDLLIAGDRAYGLLHPGGWCDVGRPEGIALAEGLLREGTP</sequence>
<dbReference type="InterPro" id="IPR050065">
    <property type="entry name" value="GlmU-like"/>
</dbReference>
<protein>
    <submittedName>
        <fullName evidence="5">Nucleotidyltransferase family protein</fullName>
    </submittedName>
</protein>
<dbReference type="OrthoDB" id="9788272at2"/>
<dbReference type="SUPFAM" id="SSF53448">
    <property type="entry name" value="Nucleotide-diphospho-sugar transferases"/>
    <property type="match status" value="1"/>
</dbReference>
<accession>A0A344PHQ4</accession>
<name>A0A344PHQ4_9RHOB</name>
<dbReference type="Gene3D" id="3.90.550.10">
    <property type="entry name" value="Spore Coat Polysaccharide Biosynthesis Protein SpsA, Chain A"/>
    <property type="match status" value="1"/>
</dbReference>
<evidence type="ECO:0000256" key="1">
    <source>
        <dbReference type="ARBA" id="ARBA00022679"/>
    </source>
</evidence>
<dbReference type="InterPro" id="IPR025877">
    <property type="entry name" value="MobA-like_NTP_Trfase"/>
</dbReference>
<keyword evidence="2" id="KW-0548">Nucleotidyltransferase</keyword>
<reference evidence="6" key="1">
    <citation type="submission" date="2018-07" db="EMBL/GenBank/DDBJ databases">
        <title>Genome sequencing of Paracoccus sp. SC2-6.</title>
        <authorList>
            <person name="Heo J."/>
            <person name="Kim S.-J."/>
            <person name="Kwon S.-W."/>
        </authorList>
    </citation>
    <scope>NUCLEOTIDE SEQUENCE [LARGE SCALE GENOMIC DNA]</scope>
    <source>
        <strain evidence="6">SC2-6</strain>
    </source>
</reference>
<dbReference type="PANTHER" id="PTHR43584:SF8">
    <property type="entry name" value="N-ACETYLMURAMATE ALPHA-1-PHOSPHATE URIDYLYLTRANSFERASE"/>
    <property type="match status" value="1"/>
</dbReference>
<dbReference type="InterPro" id="IPR029044">
    <property type="entry name" value="Nucleotide-diphossugar_trans"/>
</dbReference>
<keyword evidence="6" id="KW-1185">Reference proteome</keyword>
<evidence type="ECO:0000313" key="6">
    <source>
        <dbReference type="Proteomes" id="UP000252023"/>
    </source>
</evidence>
<dbReference type="EMBL" id="CP030918">
    <property type="protein sequence ID" value="AXC48909.1"/>
    <property type="molecule type" value="Genomic_DNA"/>
</dbReference>
<keyword evidence="1 5" id="KW-0808">Transferase</keyword>
<evidence type="ECO:0000259" key="4">
    <source>
        <dbReference type="Pfam" id="PF12804"/>
    </source>
</evidence>
<dbReference type="Proteomes" id="UP000252023">
    <property type="component" value="Chromosome"/>
</dbReference>
<dbReference type="GO" id="GO:0016779">
    <property type="term" value="F:nucleotidyltransferase activity"/>
    <property type="evidence" value="ECO:0007669"/>
    <property type="project" value="UniProtKB-KW"/>
</dbReference>
<dbReference type="PANTHER" id="PTHR43584">
    <property type="entry name" value="NUCLEOTIDYL TRANSFERASE"/>
    <property type="match status" value="1"/>
</dbReference>